<dbReference type="InterPro" id="IPR015422">
    <property type="entry name" value="PyrdxlP-dep_Trfase_small"/>
</dbReference>
<organism evidence="3">
    <name type="scientific">marine metagenome</name>
    <dbReference type="NCBI Taxonomy" id="408172"/>
    <lineage>
        <taxon>unclassified sequences</taxon>
        <taxon>metagenomes</taxon>
        <taxon>ecological metagenomes</taxon>
    </lineage>
</organism>
<name>A0A383DUT5_9ZZZZ</name>
<dbReference type="InterPro" id="IPR005814">
    <property type="entry name" value="Aminotrans_3"/>
</dbReference>
<feature type="non-terminal residue" evidence="3">
    <location>
        <position position="140"/>
    </location>
</feature>
<dbReference type="InterPro" id="IPR015424">
    <property type="entry name" value="PyrdxlP-dep_Trfase"/>
</dbReference>
<proteinExistence type="inferred from homology"/>
<dbReference type="GO" id="GO:0008483">
    <property type="term" value="F:transaminase activity"/>
    <property type="evidence" value="ECO:0007669"/>
    <property type="project" value="InterPro"/>
</dbReference>
<dbReference type="InterPro" id="IPR015421">
    <property type="entry name" value="PyrdxlP-dep_Trfase_major"/>
</dbReference>
<keyword evidence="2" id="KW-0663">Pyridoxal phosphate</keyword>
<dbReference type="Gene3D" id="3.40.640.10">
    <property type="entry name" value="Type I PLP-dependent aspartate aminotransferase-like (Major domain)"/>
    <property type="match status" value="1"/>
</dbReference>
<reference evidence="3" key="1">
    <citation type="submission" date="2018-05" db="EMBL/GenBank/DDBJ databases">
        <authorList>
            <person name="Lanie J.A."/>
            <person name="Ng W.-L."/>
            <person name="Kazmierczak K.M."/>
            <person name="Andrzejewski T.M."/>
            <person name="Davidsen T.M."/>
            <person name="Wayne K.J."/>
            <person name="Tettelin H."/>
            <person name="Glass J.I."/>
            <person name="Rusch D."/>
            <person name="Podicherti R."/>
            <person name="Tsui H.-C.T."/>
            <person name="Winkler M.E."/>
        </authorList>
    </citation>
    <scope>NUCLEOTIDE SEQUENCE</scope>
</reference>
<protein>
    <recommendedName>
        <fullName evidence="4">Aminotransferase class III-fold pyridoxal phosphate-dependent enzyme</fullName>
    </recommendedName>
</protein>
<accession>A0A383DUT5</accession>
<dbReference type="Gene3D" id="3.90.1150.10">
    <property type="entry name" value="Aspartate Aminotransferase, domain 1"/>
    <property type="match status" value="1"/>
</dbReference>
<dbReference type="PANTHER" id="PTHR43094">
    <property type="entry name" value="AMINOTRANSFERASE"/>
    <property type="match status" value="1"/>
</dbReference>
<dbReference type="PANTHER" id="PTHR43094:SF1">
    <property type="entry name" value="AMINOTRANSFERASE CLASS-III"/>
    <property type="match status" value="1"/>
</dbReference>
<dbReference type="GO" id="GO:0030170">
    <property type="term" value="F:pyridoxal phosphate binding"/>
    <property type="evidence" value="ECO:0007669"/>
    <property type="project" value="InterPro"/>
</dbReference>
<dbReference type="EMBL" id="UINC01220191">
    <property type="protein sequence ID" value="SVE47995.1"/>
    <property type="molecule type" value="Genomic_DNA"/>
</dbReference>
<dbReference type="SUPFAM" id="SSF53383">
    <property type="entry name" value="PLP-dependent transferases"/>
    <property type="match status" value="1"/>
</dbReference>
<gene>
    <name evidence="3" type="ORF">METZ01_LOCUS500849</name>
</gene>
<evidence type="ECO:0000256" key="1">
    <source>
        <dbReference type="ARBA" id="ARBA00008954"/>
    </source>
</evidence>
<dbReference type="AlphaFoldDB" id="A0A383DUT5"/>
<evidence type="ECO:0000313" key="3">
    <source>
        <dbReference type="EMBL" id="SVE47995.1"/>
    </source>
</evidence>
<dbReference type="Pfam" id="PF00202">
    <property type="entry name" value="Aminotran_3"/>
    <property type="match status" value="1"/>
</dbReference>
<evidence type="ECO:0000256" key="2">
    <source>
        <dbReference type="ARBA" id="ARBA00022898"/>
    </source>
</evidence>
<comment type="similarity">
    <text evidence="1">Belongs to the class-III pyridoxal-phosphate-dependent aminotransferase family.</text>
</comment>
<sequence>MNDKKLLKVEDCEKLSNHEVRELYKKYINPAIERIFGAFDLGQEIVDHAEGVWIYTKNNEKILDATGGIGVLSHGHNNSRILNTRIKFQEQKRMEVHKTIFSPYMAALSHNIAQLLPGDLDFSFFCNSGAEAVEGAIKLA</sequence>
<evidence type="ECO:0008006" key="4">
    <source>
        <dbReference type="Google" id="ProtNLM"/>
    </source>
</evidence>